<organism evidence="3 4">
    <name type="scientific">Falsochrobactrum ovis</name>
    <dbReference type="NCBI Taxonomy" id="1293442"/>
    <lineage>
        <taxon>Bacteria</taxon>
        <taxon>Pseudomonadati</taxon>
        <taxon>Pseudomonadota</taxon>
        <taxon>Alphaproteobacteria</taxon>
        <taxon>Hyphomicrobiales</taxon>
        <taxon>Brucellaceae</taxon>
        <taxon>Falsochrobactrum</taxon>
    </lineage>
</organism>
<dbReference type="Proteomes" id="UP000249453">
    <property type="component" value="Unassembled WGS sequence"/>
</dbReference>
<reference evidence="3 4" key="1">
    <citation type="submission" date="2018-06" db="EMBL/GenBank/DDBJ databases">
        <title>Genomic Encyclopedia of Type Strains, Phase IV (KMG-IV): sequencing the most valuable type-strain genomes for metagenomic binning, comparative biology and taxonomic classification.</title>
        <authorList>
            <person name="Goeker M."/>
        </authorList>
    </citation>
    <scope>NUCLEOTIDE SEQUENCE [LARGE SCALE GENOMIC DNA]</scope>
    <source>
        <strain evidence="3 4">DSM 26720</strain>
    </source>
</reference>
<accession>A0A364JTD6</accession>
<dbReference type="AlphaFoldDB" id="A0A364JTD6"/>
<feature type="signal peptide" evidence="1">
    <location>
        <begin position="1"/>
        <end position="21"/>
    </location>
</feature>
<feature type="chain" id="PRO_5016742653" evidence="1">
    <location>
        <begin position="22"/>
        <end position="132"/>
    </location>
</feature>
<evidence type="ECO:0000313" key="4">
    <source>
        <dbReference type="Proteomes" id="UP000249453"/>
    </source>
</evidence>
<dbReference type="RefSeq" id="WP_111576013.1">
    <property type="nucleotide sequence ID" value="NZ_JBHEEY010000014.1"/>
</dbReference>
<feature type="domain" description="Lysozyme inhibitor LprI-like N-terminal" evidence="2">
    <location>
        <begin position="23"/>
        <end position="115"/>
    </location>
</feature>
<evidence type="ECO:0000313" key="3">
    <source>
        <dbReference type="EMBL" id="RAK26580.1"/>
    </source>
</evidence>
<sequence>MKVRLAGLAFFVMTFPSMASATCENAQEQNALNQCAADEYAAADQALNATYKQIAKRLSDDQPALELLKKAQRAWLTFRDEECAFSSSAARGGSIEPMIIANCKTRITNDRNKQLLDYLSCEEGDLSCPVPQ</sequence>
<keyword evidence="4" id="KW-1185">Reference proteome</keyword>
<proteinExistence type="predicted"/>
<dbReference type="PANTHER" id="PTHR39176">
    <property type="entry name" value="PERIPLASMIC PROTEIN-RELATED"/>
    <property type="match status" value="1"/>
</dbReference>
<name>A0A364JTD6_9HYPH</name>
<dbReference type="EMBL" id="QLMK01000013">
    <property type="protein sequence ID" value="RAK26580.1"/>
    <property type="molecule type" value="Genomic_DNA"/>
</dbReference>
<keyword evidence="1" id="KW-0732">Signal</keyword>
<dbReference type="PANTHER" id="PTHR39176:SF1">
    <property type="entry name" value="PERIPLASMIC PROTEIN"/>
    <property type="match status" value="1"/>
</dbReference>
<dbReference type="OrthoDB" id="7340239at2"/>
<evidence type="ECO:0000256" key="1">
    <source>
        <dbReference type="SAM" id="SignalP"/>
    </source>
</evidence>
<dbReference type="Pfam" id="PF07007">
    <property type="entry name" value="LprI"/>
    <property type="match status" value="1"/>
</dbReference>
<dbReference type="Gene3D" id="1.20.1270.180">
    <property type="match status" value="1"/>
</dbReference>
<evidence type="ECO:0000259" key="2">
    <source>
        <dbReference type="Pfam" id="PF07007"/>
    </source>
</evidence>
<protein>
    <submittedName>
        <fullName evidence="3">Uncharacterized protein YecT (DUF1311 family)</fullName>
    </submittedName>
</protein>
<gene>
    <name evidence="3" type="ORF">C7374_11330</name>
</gene>
<comment type="caution">
    <text evidence="3">The sequence shown here is derived from an EMBL/GenBank/DDBJ whole genome shotgun (WGS) entry which is preliminary data.</text>
</comment>
<dbReference type="InterPro" id="IPR009739">
    <property type="entry name" value="LprI-like_N"/>
</dbReference>